<dbReference type="InterPro" id="IPR003593">
    <property type="entry name" value="AAA+_ATPase"/>
</dbReference>
<comment type="similarity">
    <text evidence="1">Belongs to the ABC transporter superfamily.</text>
</comment>
<dbReference type="PANTHER" id="PTHR43820:SF2">
    <property type="entry name" value="ABC TRANSPORTER ATP-BINDING PROTEIN"/>
    <property type="match status" value="1"/>
</dbReference>
<dbReference type="GO" id="GO:0016887">
    <property type="term" value="F:ATP hydrolysis activity"/>
    <property type="evidence" value="ECO:0007669"/>
    <property type="project" value="InterPro"/>
</dbReference>
<reference evidence="7 8" key="1">
    <citation type="submission" date="2018-12" db="EMBL/GenBank/DDBJ databases">
        <authorList>
            <person name="Yang Y."/>
        </authorList>
    </citation>
    <scope>NUCLEOTIDE SEQUENCE [LARGE SCALE GENOMIC DNA]</scope>
    <source>
        <strain evidence="7 8">GSF71</strain>
    </source>
</reference>
<dbReference type="SMART" id="SM00382">
    <property type="entry name" value="AAA"/>
    <property type="match status" value="1"/>
</dbReference>
<keyword evidence="4 7" id="KW-0067">ATP-binding</keyword>
<dbReference type="InterPro" id="IPR027417">
    <property type="entry name" value="P-loop_NTPase"/>
</dbReference>
<evidence type="ECO:0000313" key="7">
    <source>
        <dbReference type="EMBL" id="RUQ72195.1"/>
    </source>
</evidence>
<sequence length="237" mass="25732">MPDDLSLHKIRAGYGATVVLEDLSFDLAAGSKLSIIGRNGVGKTTLLATIMGLTRLHAGRIGLGDLDVGALRPNRRAKAGFGFVPQQREIFPSLTVEENLLVGLRPGAWTLARVYDLFPRLRERRANMGNQLSGGEQQMLAFGRALLTNPRVLLLDEPFEGLAPVIVEQLFQALLRLRDEDQLSIIMVEQHAKLALAFAPRTMVMSRGRIAFDGDSGTLIDDPARLDALCGIGGGLH</sequence>
<evidence type="ECO:0000259" key="6">
    <source>
        <dbReference type="PROSITE" id="PS50893"/>
    </source>
</evidence>
<evidence type="ECO:0000313" key="8">
    <source>
        <dbReference type="Proteomes" id="UP000280346"/>
    </source>
</evidence>
<dbReference type="OrthoDB" id="9775250at2"/>
<dbReference type="RefSeq" id="WP_126997914.1">
    <property type="nucleotide sequence ID" value="NZ_JBNPXW010000005.1"/>
</dbReference>
<dbReference type="GO" id="GO:0015807">
    <property type="term" value="P:L-amino acid transport"/>
    <property type="evidence" value="ECO:0007669"/>
    <property type="project" value="TreeGrafter"/>
</dbReference>
<comment type="caution">
    <text evidence="7">The sequence shown here is derived from an EMBL/GenBank/DDBJ whole genome shotgun (WGS) entry which is preliminary data.</text>
</comment>
<accession>A0A3S0VIZ0</accession>
<organism evidence="7 8">
    <name type="scientific">Azospirillum doebereinerae</name>
    <dbReference type="NCBI Taxonomy" id="92933"/>
    <lineage>
        <taxon>Bacteria</taxon>
        <taxon>Pseudomonadati</taxon>
        <taxon>Pseudomonadota</taxon>
        <taxon>Alphaproteobacteria</taxon>
        <taxon>Rhodospirillales</taxon>
        <taxon>Azospirillaceae</taxon>
        <taxon>Azospirillum</taxon>
    </lineage>
</organism>
<dbReference type="PROSITE" id="PS50893">
    <property type="entry name" value="ABC_TRANSPORTER_2"/>
    <property type="match status" value="1"/>
</dbReference>
<gene>
    <name evidence="7" type="ORF">EJ913_11630</name>
</gene>
<evidence type="ECO:0000256" key="2">
    <source>
        <dbReference type="ARBA" id="ARBA00022448"/>
    </source>
</evidence>
<proteinExistence type="inferred from homology"/>
<dbReference type="SUPFAM" id="SSF52540">
    <property type="entry name" value="P-loop containing nucleoside triphosphate hydrolases"/>
    <property type="match status" value="1"/>
</dbReference>
<dbReference type="AlphaFoldDB" id="A0A3S0VIZ0"/>
<dbReference type="GO" id="GO:0015658">
    <property type="term" value="F:branched-chain amino acid transmembrane transporter activity"/>
    <property type="evidence" value="ECO:0007669"/>
    <property type="project" value="TreeGrafter"/>
</dbReference>
<dbReference type="InterPro" id="IPR052156">
    <property type="entry name" value="BCAA_Transport_ATP-bd_LivF"/>
</dbReference>
<dbReference type="PROSITE" id="PS00211">
    <property type="entry name" value="ABC_TRANSPORTER_1"/>
    <property type="match status" value="1"/>
</dbReference>
<dbReference type="GO" id="GO:0005524">
    <property type="term" value="F:ATP binding"/>
    <property type="evidence" value="ECO:0007669"/>
    <property type="project" value="UniProtKB-KW"/>
</dbReference>
<evidence type="ECO:0000256" key="3">
    <source>
        <dbReference type="ARBA" id="ARBA00022741"/>
    </source>
</evidence>
<dbReference type="Gene3D" id="3.40.50.300">
    <property type="entry name" value="P-loop containing nucleotide triphosphate hydrolases"/>
    <property type="match status" value="1"/>
</dbReference>
<dbReference type="EMBL" id="RZIJ01000007">
    <property type="protein sequence ID" value="RUQ72195.1"/>
    <property type="molecule type" value="Genomic_DNA"/>
</dbReference>
<evidence type="ECO:0000256" key="4">
    <source>
        <dbReference type="ARBA" id="ARBA00022840"/>
    </source>
</evidence>
<name>A0A3S0VIZ0_9PROT</name>
<dbReference type="PANTHER" id="PTHR43820">
    <property type="entry name" value="HIGH-AFFINITY BRANCHED-CHAIN AMINO ACID TRANSPORT ATP-BINDING PROTEIN LIVF"/>
    <property type="match status" value="1"/>
</dbReference>
<keyword evidence="2" id="KW-0813">Transport</keyword>
<dbReference type="Pfam" id="PF00005">
    <property type="entry name" value="ABC_tran"/>
    <property type="match status" value="1"/>
</dbReference>
<keyword evidence="5" id="KW-0029">Amino-acid transport</keyword>
<dbReference type="Proteomes" id="UP000280346">
    <property type="component" value="Unassembled WGS sequence"/>
</dbReference>
<evidence type="ECO:0000256" key="1">
    <source>
        <dbReference type="ARBA" id="ARBA00005417"/>
    </source>
</evidence>
<keyword evidence="3" id="KW-0547">Nucleotide-binding</keyword>
<evidence type="ECO:0000256" key="5">
    <source>
        <dbReference type="ARBA" id="ARBA00022970"/>
    </source>
</evidence>
<protein>
    <submittedName>
        <fullName evidence="7">ABC transporter ATP-binding protein</fullName>
    </submittedName>
</protein>
<keyword evidence="8" id="KW-1185">Reference proteome</keyword>
<feature type="domain" description="ABC transporter" evidence="6">
    <location>
        <begin position="5"/>
        <end position="232"/>
    </location>
</feature>
<dbReference type="InterPro" id="IPR017871">
    <property type="entry name" value="ABC_transporter-like_CS"/>
</dbReference>
<dbReference type="InterPro" id="IPR003439">
    <property type="entry name" value="ABC_transporter-like_ATP-bd"/>
</dbReference>
<dbReference type="CDD" id="cd03224">
    <property type="entry name" value="ABC_TM1139_LivF_branched"/>
    <property type="match status" value="1"/>
</dbReference>